<accession>G3NBU0</accession>
<name>G3NBU0_GASAC</name>
<dbReference type="Bgee" id="ENSGACG00000002148">
    <property type="expression patterns" value="Expressed in diencephalon and 13 other cell types or tissues"/>
</dbReference>
<reference evidence="1" key="2">
    <citation type="submission" date="2024-04" db="UniProtKB">
        <authorList>
            <consortium name="Ensembl"/>
        </authorList>
    </citation>
    <scope>IDENTIFICATION</scope>
</reference>
<dbReference type="AlphaFoldDB" id="G3NBU0"/>
<sequence>KKKRKELKAQTNTAEWNTVLKGSDFRYCCEEKRPPLITNHLEFSARLLDPSWDHFPPHAGKQLTDAFYFLCNTKTGCGATMIDSCAEP</sequence>
<evidence type="ECO:0000313" key="1">
    <source>
        <dbReference type="Ensembl" id="ENSGACP00000002788.1"/>
    </source>
</evidence>
<dbReference type="Ensembl" id="ENSGACT00000002798.1">
    <property type="protein sequence ID" value="ENSGACP00000002788.1"/>
    <property type="gene ID" value="ENSGACG00000002148.1"/>
</dbReference>
<protein>
    <submittedName>
        <fullName evidence="1">Uncharacterized protein</fullName>
    </submittedName>
</protein>
<organism evidence="1">
    <name type="scientific">Gasterosteus aculeatus</name>
    <name type="common">Three-spined stickleback</name>
    <dbReference type="NCBI Taxonomy" id="69293"/>
    <lineage>
        <taxon>Eukaryota</taxon>
        <taxon>Metazoa</taxon>
        <taxon>Chordata</taxon>
        <taxon>Craniata</taxon>
        <taxon>Vertebrata</taxon>
        <taxon>Euteleostomi</taxon>
        <taxon>Actinopterygii</taxon>
        <taxon>Neopterygii</taxon>
        <taxon>Teleostei</taxon>
        <taxon>Neoteleostei</taxon>
        <taxon>Acanthomorphata</taxon>
        <taxon>Eupercaria</taxon>
        <taxon>Perciformes</taxon>
        <taxon>Cottioidei</taxon>
        <taxon>Gasterosteales</taxon>
        <taxon>Gasterosteidae</taxon>
        <taxon>Gasterosteus</taxon>
    </lineage>
</organism>
<proteinExistence type="predicted"/>
<dbReference type="InParanoid" id="G3NBU0"/>
<reference evidence="1" key="1">
    <citation type="submission" date="2006-01" db="EMBL/GenBank/DDBJ databases">
        <authorList>
            <person name="Lindblad-Toh K."/>
            <person name="Mauceli E."/>
            <person name="Grabherr M."/>
            <person name="Chang J.L."/>
            <person name="Lander E.S."/>
        </authorList>
    </citation>
    <scope>NUCLEOTIDE SEQUENCE [LARGE SCALE GENOMIC DNA]</scope>
</reference>